<evidence type="ECO:0000256" key="1">
    <source>
        <dbReference type="ARBA" id="ARBA00004370"/>
    </source>
</evidence>
<evidence type="ECO:0000256" key="3">
    <source>
        <dbReference type="ARBA" id="ARBA00022729"/>
    </source>
</evidence>
<evidence type="ECO:0000256" key="4">
    <source>
        <dbReference type="ARBA" id="ARBA00023136"/>
    </source>
</evidence>
<keyword evidence="2" id="KW-0812">Transmembrane</keyword>
<dbReference type="InterPro" id="IPR000184">
    <property type="entry name" value="Bac_surfAg_D15"/>
</dbReference>
<comment type="caution">
    <text evidence="7">The sequence shown here is derived from an EMBL/GenBank/DDBJ whole genome shotgun (WGS) entry which is preliminary data.</text>
</comment>
<protein>
    <submittedName>
        <fullName evidence="7">Outer membrane protein assembly factor BamA</fullName>
    </submittedName>
</protein>
<organism evidence="7">
    <name type="scientific">bioreactor metagenome</name>
    <dbReference type="NCBI Taxonomy" id="1076179"/>
    <lineage>
        <taxon>unclassified sequences</taxon>
        <taxon>metagenomes</taxon>
        <taxon>ecological metagenomes</taxon>
    </lineage>
</organism>
<keyword evidence="5" id="KW-0998">Cell outer membrane</keyword>
<sequence length="190" mass="20959">MQQHPNYLDENFGLTNSVTLMRVFDSRDNVFNPTEGQRFALSAEFAGKAFGGEFDFNKYTAESRHYLKVGRSQVVALRATMGYAEGHMPENGKFSVGGSDTLRGYEDEQFKGDKMIAATAEYRFPISNKIQGVVFSDIGKAWDGDHYKLNDLEASAGVGVRVTTPIGPIRIDYAQGSEGGKTHFSFGGQF</sequence>
<dbReference type="Pfam" id="PF01103">
    <property type="entry name" value="Omp85"/>
    <property type="match status" value="1"/>
</dbReference>
<gene>
    <name evidence="7" type="primary">bamA_37</name>
    <name evidence="7" type="ORF">SDC9_195278</name>
</gene>
<dbReference type="AlphaFoldDB" id="A0A645IH92"/>
<keyword evidence="4" id="KW-0472">Membrane</keyword>
<dbReference type="Gene3D" id="2.40.160.50">
    <property type="entry name" value="membrane protein fhac: a member of the omp85/tpsb transporter family"/>
    <property type="match status" value="1"/>
</dbReference>
<evidence type="ECO:0000256" key="2">
    <source>
        <dbReference type="ARBA" id="ARBA00022692"/>
    </source>
</evidence>
<accession>A0A645IH92</accession>
<dbReference type="PANTHER" id="PTHR12815">
    <property type="entry name" value="SORTING AND ASSEMBLY MACHINERY SAMM50 PROTEIN FAMILY MEMBER"/>
    <property type="match status" value="1"/>
</dbReference>
<dbReference type="GO" id="GO:0019867">
    <property type="term" value="C:outer membrane"/>
    <property type="evidence" value="ECO:0007669"/>
    <property type="project" value="InterPro"/>
</dbReference>
<name>A0A645IH92_9ZZZZ</name>
<proteinExistence type="predicted"/>
<feature type="domain" description="Bacterial surface antigen (D15)" evidence="6">
    <location>
        <begin position="9"/>
        <end position="187"/>
    </location>
</feature>
<evidence type="ECO:0000313" key="7">
    <source>
        <dbReference type="EMBL" id="MPN47674.1"/>
    </source>
</evidence>
<dbReference type="InterPro" id="IPR039910">
    <property type="entry name" value="D15-like"/>
</dbReference>
<dbReference type="PANTHER" id="PTHR12815:SF47">
    <property type="entry name" value="TRANSLOCATION AND ASSEMBLY MODULE SUBUNIT TAMA"/>
    <property type="match status" value="1"/>
</dbReference>
<reference evidence="7" key="1">
    <citation type="submission" date="2019-08" db="EMBL/GenBank/DDBJ databases">
        <authorList>
            <person name="Kucharzyk K."/>
            <person name="Murdoch R.W."/>
            <person name="Higgins S."/>
            <person name="Loffler F."/>
        </authorList>
    </citation>
    <scope>NUCLEOTIDE SEQUENCE</scope>
</reference>
<dbReference type="EMBL" id="VSSQ01109343">
    <property type="protein sequence ID" value="MPN47674.1"/>
    <property type="molecule type" value="Genomic_DNA"/>
</dbReference>
<evidence type="ECO:0000256" key="5">
    <source>
        <dbReference type="ARBA" id="ARBA00023237"/>
    </source>
</evidence>
<evidence type="ECO:0000259" key="6">
    <source>
        <dbReference type="Pfam" id="PF01103"/>
    </source>
</evidence>
<keyword evidence="3" id="KW-0732">Signal</keyword>
<comment type="subcellular location">
    <subcellularLocation>
        <location evidence="1">Membrane</location>
    </subcellularLocation>
</comment>